<proteinExistence type="predicted"/>
<feature type="transmembrane region" description="Helical" evidence="1">
    <location>
        <begin position="23"/>
        <end position="48"/>
    </location>
</feature>
<keyword evidence="1" id="KW-0812">Transmembrane</keyword>
<keyword evidence="1" id="KW-1133">Transmembrane helix</keyword>
<keyword evidence="3" id="KW-1185">Reference proteome</keyword>
<name>A0AAD9QQ22_ACRCE</name>
<dbReference type="AlphaFoldDB" id="A0AAD9QQ22"/>
<reference evidence="2" key="2">
    <citation type="journal article" date="2023" name="Science">
        <title>Genomic signatures of disease resistance in endangered staghorn corals.</title>
        <authorList>
            <person name="Vollmer S.V."/>
            <person name="Selwyn J.D."/>
            <person name="Despard B.A."/>
            <person name="Roesel C.L."/>
        </authorList>
    </citation>
    <scope>NUCLEOTIDE SEQUENCE</scope>
    <source>
        <strain evidence="2">K2</strain>
    </source>
</reference>
<protein>
    <submittedName>
        <fullName evidence="2">Uncharacterized protein</fullName>
    </submittedName>
</protein>
<reference evidence="2" key="1">
    <citation type="journal article" date="2023" name="G3 (Bethesda)">
        <title>Whole genome assembly and annotation of the endangered Caribbean coral Acropora cervicornis.</title>
        <authorList>
            <person name="Selwyn J.D."/>
            <person name="Vollmer S.V."/>
        </authorList>
    </citation>
    <scope>NUCLEOTIDE SEQUENCE</scope>
    <source>
        <strain evidence="2">K2</strain>
    </source>
</reference>
<evidence type="ECO:0000256" key="1">
    <source>
        <dbReference type="SAM" id="Phobius"/>
    </source>
</evidence>
<accession>A0AAD9QQ22</accession>
<sequence length="66" mass="7774">MTEGLLILRDKNSLPSKSLPSNVYPTVVFFFLKEYIFFLRVHGIFLFAGRKFEQETVMLKRFISNV</sequence>
<comment type="caution">
    <text evidence="2">The sequence shown here is derived from an EMBL/GenBank/DDBJ whole genome shotgun (WGS) entry which is preliminary data.</text>
</comment>
<keyword evidence="1" id="KW-0472">Membrane</keyword>
<evidence type="ECO:0000313" key="3">
    <source>
        <dbReference type="Proteomes" id="UP001249851"/>
    </source>
</evidence>
<gene>
    <name evidence="2" type="ORF">P5673_011293</name>
</gene>
<evidence type="ECO:0000313" key="2">
    <source>
        <dbReference type="EMBL" id="KAK2565328.1"/>
    </source>
</evidence>
<dbReference type="EMBL" id="JARQWQ010000020">
    <property type="protein sequence ID" value="KAK2565328.1"/>
    <property type="molecule type" value="Genomic_DNA"/>
</dbReference>
<organism evidence="2 3">
    <name type="scientific">Acropora cervicornis</name>
    <name type="common">Staghorn coral</name>
    <dbReference type="NCBI Taxonomy" id="6130"/>
    <lineage>
        <taxon>Eukaryota</taxon>
        <taxon>Metazoa</taxon>
        <taxon>Cnidaria</taxon>
        <taxon>Anthozoa</taxon>
        <taxon>Hexacorallia</taxon>
        <taxon>Scleractinia</taxon>
        <taxon>Astrocoeniina</taxon>
        <taxon>Acroporidae</taxon>
        <taxon>Acropora</taxon>
    </lineage>
</organism>
<dbReference type="Proteomes" id="UP001249851">
    <property type="component" value="Unassembled WGS sequence"/>
</dbReference>